<dbReference type="GO" id="GO:0006310">
    <property type="term" value="P:DNA recombination"/>
    <property type="evidence" value="ECO:0007669"/>
    <property type="project" value="UniProtKB-KW"/>
</dbReference>
<protein>
    <submittedName>
        <fullName evidence="8">Site-specific integrase</fullName>
    </submittedName>
</protein>
<gene>
    <name evidence="8" type="ORF">D1H98_09465</name>
</gene>
<reference evidence="8 9" key="1">
    <citation type="submission" date="2018-08" db="EMBL/GenBank/DDBJ databases">
        <title>Genome Sequences of Legionella pneumophila subsp. pneumophila Isolates, Recovered from a Drinking Water System in a Large Builging.</title>
        <authorList>
            <person name="Gomez-Alvarez V."/>
            <person name="Boczek L."/>
            <person name="King D."/>
            <person name="Pemberton A."/>
            <person name="Pfaller S."/>
            <person name="Rodgers M."/>
            <person name="Santodomingo J."/>
            <person name="Revetta R."/>
        </authorList>
    </citation>
    <scope>NUCLEOTIDE SEQUENCE [LARGE SCALE GENOMIC DNA]</scope>
    <source>
        <strain evidence="8 9">L01C.1</strain>
    </source>
</reference>
<evidence type="ECO:0000256" key="1">
    <source>
        <dbReference type="ARBA" id="ARBA00008857"/>
    </source>
</evidence>
<dbReference type="Pfam" id="PF00589">
    <property type="entry name" value="Phage_integrase"/>
    <property type="match status" value="1"/>
</dbReference>
<accession>A0A3A6UGM1</accession>
<keyword evidence="4" id="KW-0233">DNA recombination</keyword>
<evidence type="ECO:0000256" key="5">
    <source>
        <dbReference type="PROSITE-ProRule" id="PRU01248"/>
    </source>
</evidence>
<evidence type="ECO:0000313" key="8">
    <source>
        <dbReference type="EMBL" id="RJY35107.1"/>
    </source>
</evidence>
<name>A0A3A6UGM1_LEGPN</name>
<dbReference type="InterPro" id="IPR010998">
    <property type="entry name" value="Integrase_recombinase_N"/>
</dbReference>
<dbReference type="PROSITE" id="PS51898">
    <property type="entry name" value="TYR_RECOMBINASE"/>
    <property type="match status" value="1"/>
</dbReference>
<evidence type="ECO:0000256" key="3">
    <source>
        <dbReference type="ARBA" id="ARBA00023125"/>
    </source>
</evidence>
<feature type="domain" description="Tyr recombinase" evidence="6">
    <location>
        <begin position="171"/>
        <end position="344"/>
    </location>
</feature>
<dbReference type="InterPro" id="IPR002104">
    <property type="entry name" value="Integrase_catalytic"/>
</dbReference>
<dbReference type="GO" id="GO:0015074">
    <property type="term" value="P:DNA integration"/>
    <property type="evidence" value="ECO:0007669"/>
    <property type="project" value="UniProtKB-KW"/>
</dbReference>
<feature type="domain" description="Core-binding (CB)" evidence="7">
    <location>
        <begin position="63"/>
        <end position="149"/>
    </location>
</feature>
<organism evidence="8 9">
    <name type="scientific">Legionella pneumophila subsp. pneumophila</name>
    <dbReference type="NCBI Taxonomy" id="91891"/>
    <lineage>
        <taxon>Bacteria</taxon>
        <taxon>Pseudomonadati</taxon>
        <taxon>Pseudomonadota</taxon>
        <taxon>Gammaproteobacteria</taxon>
        <taxon>Legionellales</taxon>
        <taxon>Legionellaceae</taxon>
        <taxon>Legionella</taxon>
    </lineage>
</organism>
<dbReference type="AlphaFoldDB" id="A0A3A6UGM1"/>
<dbReference type="InterPro" id="IPR050090">
    <property type="entry name" value="Tyrosine_recombinase_XerCD"/>
</dbReference>
<evidence type="ECO:0000256" key="4">
    <source>
        <dbReference type="ARBA" id="ARBA00023172"/>
    </source>
</evidence>
<dbReference type="GO" id="GO:0003677">
    <property type="term" value="F:DNA binding"/>
    <property type="evidence" value="ECO:0007669"/>
    <property type="project" value="UniProtKB-UniRule"/>
</dbReference>
<dbReference type="InterPro" id="IPR011010">
    <property type="entry name" value="DNA_brk_join_enz"/>
</dbReference>
<evidence type="ECO:0000259" key="6">
    <source>
        <dbReference type="PROSITE" id="PS51898"/>
    </source>
</evidence>
<dbReference type="EMBL" id="QWDR01000001">
    <property type="protein sequence ID" value="RJY35107.1"/>
    <property type="molecule type" value="Genomic_DNA"/>
</dbReference>
<dbReference type="PANTHER" id="PTHR30349">
    <property type="entry name" value="PHAGE INTEGRASE-RELATED"/>
    <property type="match status" value="1"/>
</dbReference>
<dbReference type="InterPro" id="IPR013762">
    <property type="entry name" value="Integrase-like_cat_sf"/>
</dbReference>
<sequence length="353" mass="40647">MASIEKRTSKEGKISYRVKIRLKGFPTQHATFERLTDARKWVQQTESAIREGRHFKTTEAKRRTLGEMIDRYIKDVIQEKPKNLKNRVLHLNWWKEELGQYSLAELSPAMIAEKRDKLSAGITSRNLKRSPSTVVRYMASLSHAFTIAVKEWGWLEDSPMRRVTKPKEPRGRVRFLSDDERARLLSECKKSDSQYLYLAVVLALSTGGRKMEILGLSWKNVDFNRSIITLHETKNGERRVLPLTGHALDLMKQHAKVRHVNSDLVFPGKDFKTPIDLRTPFETALKRAGITDFRWHDLRHSCASYLAMNGASLAEIAEILGHKTLQMVKRYAHLSEAHTSKVVARMNEKIFGV</sequence>
<keyword evidence="2" id="KW-0229">DNA integration</keyword>
<comment type="caution">
    <text evidence="8">The sequence shown here is derived from an EMBL/GenBank/DDBJ whole genome shotgun (WGS) entry which is preliminary data.</text>
</comment>
<comment type="similarity">
    <text evidence="1">Belongs to the 'phage' integrase family.</text>
</comment>
<evidence type="ECO:0000313" key="9">
    <source>
        <dbReference type="Proteomes" id="UP000277145"/>
    </source>
</evidence>
<dbReference type="PANTHER" id="PTHR30349:SF64">
    <property type="entry name" value="PROPHAGE INTEGRASE INTD-RELATED"/>
    <property type="match status" value="1"/>
</dbReference>
<dbReference type="SUPFAM" id="SSF56349">
    <property type="entry name" value="DNA breaking-rejoining enzymes"/>
    <property type="match status" value="1"/>
</dbReference>
<dbReference type="PROSITE" id="PS51900">
    <property type="entry name" value="CB"/>
    <property type="match status" value="1"/>
</dbReference>
<evidence type="ECO:0000256" key="2">
    <source>
        <dbReference type="ARBA" id="ARBA00022908"/>
    </source>
</evidence>
<dbReference type="Gene3D" id="1.10.150.130">
    <property type="match status" value="1"/>
</dbReference>
<keyword evidence="3 5" id="KW-0238">DNA-binding</keyword>
<evidence type="ECO:0000259" key="7">
    <source>
        <dbReference type="PROSITE" id="PS51900"/>
    </source>
</evidence>
<proteinExistence type="inferred from homology"/>
<dbReference type="Proteomes" id="UP000277145">
    <property type="component" value="Unassembled WGS sequence"/>
</dbReference>
<dbReference type="CDD" id="cd00796">
    <property type="entry name" value="INT_Rci_Hp1_C"/>
    <property type="match status" value="1"/>
</dbReference>
<dbReference type="RefSeq" id="WP_015961334.1">
    <property type="nucleotide sequence ID" value="NZ_CP021281.1"/>
</dbReference>
<dbReference type="Gene3D" id="1.10.443.10">
    <property type="entry name" value="Intergrase catalytic core"/>
    <property type="match status" value="1"/>
</dbReference>
<dbReference type="InterPro" id="IPR044068">
    <property type="entry name" value="CB"/>
</dbReference>